<gene>
    <name evidence="7" type="ORF">GCM10017557_79610</name>
</gene>
<evidence type="ECO:0000313" key="8">
    <source>
        <dbReference type="Proteomes" id="UP000516444"/>
    </source>
</evidence>
<protein>
    <submittedName>
        <fullName evidence="7">Long-chain-fatty-acid--CoA ligase</fullName>
    </submittedName>
</protein>
<accession>A0A7G1PDI7</accession>
<evidence type="ECO:0000256" key="3">
    <source>
        <dbReference type="ARBA" id="ARBA00022832"/>
    </source>
</evidence>
<dbReference type="InterPro" id="IPR045851">
    <property type="entry name" value="AMP-bd_C_sf"/>
</dbReference>
<dbReference type="Gene3D" id="3.40.50.12780">
    <property type="entry name" value="N-terminal domain of ligase-like"/>
    <property type="match status" value="1"/>
</dbReference>
<evidence type="ECO:0000259" key="6">
    <source>
        <dbReference type="Pfam" id="PF13193"/>
    </source>
</evidence>
<dbReference type="KEGG" id="sgm:GCM10017557_79610"/>
<dbReference type="AlphaFoldDB" id="A0A7G1PDI7"/>
<evidence type="ECO:0000256" key="2">
    <source>
        <dbReference type="ARBA" id="ARBA00022598"/>
    </source>
</evidence>
<keyword evidence="4" id="KW-0443">Lipid metabolism</keyword>
<organism evidence="7 8">
    <name type="scientific">Streptomyces aurantiacus</name>
    <dbReference type="NCBI Taxonomy" id="47760"/>
    <lineage>
        <taxon>Bacteria</taxon>
        <taxon>Bacillati</taxon>
        <taxon>Actinomycetota</taxon>
        <taxon>Actinomycetes</taxon>
        <taxon>Kitasatosporales</taxon>
        <taxon>Streptomycetaceae</taxon>
        <taxon>Streptomyces</taxon>
        <taxon>Streptomyces aurantiacus group</taxon>
    </lineage>
</organism>
<evidence type="ECO:0000256" key="1">
    <source>
        <dbReference type="ARBA" id="ARBA00006432"/>
    </source>
</evidence>
<dbReference type="NCBIfam" id="NF004837">
    <property type="entry name" value="PRK06187.1"/>
    <property type="match status" value="1"/>
</dbReference>
<dbReference type="PANTHER" id="PTHR43859">
    <property type="entry name" value="ACYL-ACTIVATING ENZYME"/>
    <property type="match status" value="1"/>
</dbReference>
<dbReference type="SUPFAM" id="SSF56801">
    <property type="entry name" value="Acetyl-CoA synthetase-like"/>
    <property type="match status" value="1"/>
</dbReference>
<evidence type="ECO:0000313" key="7">
    <source>
        <dbReference type="EMBL" id="BCL33102.1"/>
    </source>
</evidence>
<dbReference type="FunFam" id="3.30.300.30:FF:000008">
    <property type="entry name" value="2,3-dihydroxybenzoate-AMP ligase"/>
    <property type="match status" value="1"/>
</dbReference>
<feature type="domain" description="AMP-dependent synthetase/ligase" evidence="5">
    <location>
        <begin position="35"/>
        <end position="410"/>
    </location>
</feature>
<comment type="similarity">
    <text evidence="1">Belongs to the ATP-dependent AMP-binding enzyme family.</text>
</comment>
<dbReference type="PANTHER" id="PTHR43859:SF4">
    <property type="entry name" value="BUTANOATE--COA LIGASE AAE1-RELATED"/>
    <property type="match status" value="1"/>
</dbReference>
<dbReference type="InterPro" id="IPR042099">
    <property type="entry name" value="ANL_N_sf"/>
</dbReference>
<dbReference type="InterPro" id="IPR000873">
    <property type="entry name" value="AMP-dep_synth/lig_dom"/>
</dbReference>
<dbReference type="GO" id="GO:0016874">
    <property type="term" value="F:ligase activity"/>
    <property type="evidence" value="ECO:0007669"/>
    <property type="project" value="UniProtKB-KW"/>
</dbReference>
<dbReference type="GO" id="GO:0006631">
    <property type="term" value="P:fatty acid metabolic process"/>
    <property type="evidence" value="ECO:0007669"/>
    <property type="project" value="UniProtKB-KW"/>
</dbReference>
<dbReference type="Gene3D" id="3.30.300.30">
    <property type="match status" value="1"/>
</dbReference>
<keyword evidence="8" id="KW-1185">Reference proteome</keyword>
<keyword evidence="2 7" id="KW-0436">Ligase</keyword>
<sequence>MPDQSRVAVVMDGLMQPRPLTIAHILERAERLYAHKYVSTAGAERLTYADVADHARRLATALESLGVPVGARVATFASNNRRHLELYLAVPATKRVLHSINIRLSSEHLEYIVNHAEDDVVFVDRGLLPQIWPSVGRLPRVRYWVVLPDGSDTEIPADSRILDYDELISGSGPFTDSFEDTFVLADENLASGLCYTSGTTGPPKGVLYSHRSTVLHCLGTLAAGLIGLSEGDVVMPIVPMFHANAWCLPYGAMMAGASLVLPGKSAEPAHLARLMEAERVTVAGAVPTVWTSLVPVLGAYDLSAMRFLLGGGSAISPALSETYRAALGIPITHSWGMTEVSPVGSIGGTRTQHRDATVEEQVAVRAAQGQPLPLVNLRIVDVETGRELPRDGRAVGELQVAGPWVAGGYFRVDGGDSFTDDGWLRTGDLATIDADGYLRLVDRMKDLIKSGGEWISSVELEAAIVSHPDVVEVAVIARPDPRWTERPVAYVVLRDGSDTTAEELWQHITPMVVKWWLPDEFVFMTTLPKTGTGKLSKSALRDAIRIA</sequence>
<dbReference type="InterPro" id="IPR025110">
    <property type="entry name" value="AMP-bd_C"/>
</dbReference>
<dbReference type="Pfam" id="PF13193">
    <property type="entry name" value="AMP-binding_C"/>
    <property type="match status" value="1"/>
</dbReference>
<dbReference type="CDD" id="cd12119">
    <property type="entry name" value="ttLC_FACS_AlkK_like"/>
    <property type="match status" value="1"/>
</dbReference>
<dbReference type="RefSeq" id="WP_245702488.1">
    <property type="nucleotide sequence ID" value="NZ_AP023440.1"/>
</dbReference>
<keyword evidence="3" id="KW-0276">Fatty acid metabolism</keyword>
<name>A0A7G1PDI7_9ACTN</name>
<feature type="domain" description="AMP-binding enzyme C-terminal" evidence="6">
    <location>
        <begin position="459"/>
        <end position="534"/>
    </location>
</feature>
<evidence type="ECO:0000259" key="5">
    <source>
        <dbReference type="Pfam" id="PF00501"/>
    </source>
</evidence>
<dbReference type="EMBL" id="AP023440">
    <property type="protein sequence ID" value="BCL33102.1"/>
    <property type="molecule type" value="Genomic_DNA"/>
</dbReference>
<reference evidence="7 8" key="1">
    <citation type="journal article" date="2014" name="Int. J. Syst. Evol. Microbiol.">
        <title>Complete genome sequence of Corynebacterium casei LMG S-19264T (=DSM 44701T), isolated from a smear-ripened cheese.</title>
        <authorList>
            <consortium name="US DOE Joint Genome Institute (JGI-PGF)"/>
            <person name="Walter F."/>
            <person name="Albersmeier A."/>
            <person name="Kalinowski J."/>
            <person name="Ruckert C."/>
        </authorList>
    </citation>
    <scope>NUCLEOTIDE SEQUENCE [LARGE SCALE GENOMIC DNA]</scope>
    <source>
        <strain evidence="7 8">JCM 4677</strain>
    </source>
</reference>
<proteinExistence type="inferred from homology"/>
<dbReference type="Proteomes" id="UP000516444">
    <property type="component" value="Chromosome"/>
</dbReference>
<dbReference type="Pfam" id="PF00501">
    <property type="entry name" value="AMP-binding"/>
    <property type="match status" value="1"/>
</dbReference>
<dbReference type="PROSITE" id="PS00455">
    <property type="entry name" value="AMP_BINDING"/>
    <property type="match status" value="1"/>
</dbReference>
<evidence type="ECO:0000256" key="4">
    <source>
        <dbReference type="ARBA" id="ARBA00023098"/>
    </source>
</evidence>
<dbReference type="InterPro" id="IPR020845">
    <property type="entry name" value="AMP-binding_CS"/>
</dbReference>